<proteinExistence type="predicted"/>
<keyword evidence="2" id="KW-1185">Reference proteome</keyword>
<evidence type="ECO:0000313" key="2">
    <source>
        <dbReference type="Proteomes" id="UP001154282"/>
    </source>
</evidence>
<dbReference type="EMBL" id="CAMGYJ010000009">
    <property type="protein sequence ID" value="CAI0471018.1"/>
    <property type="molecule type" value="Genomic_DNA"/>
</dbReference>
<sequence length="83" mass="9536">MSLNCLTCQPLTRTDSDREYEKIPKLMKKNSQRVNSSAPIAFNSDGGQPKLVRSSGMRRDWSFENLRVNGENYLLESLSWIIL</sequence>
<accession>A0AAV0PJF2</accession>
<dbReference type="AlphaFoldDB" id="A0AAV0PJF2"/>
<protein>
    <submittedName>
        <fullName evidence="1">Uncharacterized protein</fullName>
    </submittedName>
</protein>
<organism evidence="1 2">
    <name type="scientific">Linum tenue</name>
    <dbReference type="NCBI Taxonomy" id="586396"/>
    <lineage>
        <taxon>Eukaryota</taxon>
        <taxon>Viridiplantae</taxon>
        <taxon>Streptophyta</taxon>
        <taxon>Embryophyta</taxon>
        <taxon>Tracheophyta</taxon>
        <taxon>Spermatophyta</taxon>
        <taxon>Magnoliopsida</taxon>
        <taxon>eudicotyledons</taxon>
        <taxon>Gunneridae</taxon>
        <taxon>Pentapetalae</taxon>
        <taxon>rosids</taxon>
        <taxon>fabids</taxon>
        <taxon>Malpighiales</taxon>
        <taxon>Linaceae</taxon>
        <taxon>Linum</taxon>
    </lineage>
</organism>
<evidence type="ECO:0000313" key="1">
    <source>
        <dbReference type="EMBL" id="CAI0471018.1"/>
    </source>
</evidence>
<gene>
    <name evidence="1" type="ORF">LITE_LOCUS38773</name>
</gene>
<name>A0AAV0PJF2_9ROSI</name>
<dbReference type="PANTHER" id="PTHR36019:SF3">
    <property type="entry name" value="PLANT_PROTEIN"/>
    <property type="match status" value="1"/>
</dbReference>
<dbReference type="Proteomes" id="UP001154282">
    <property type="component" value="Unassembled WGS sequence"/>
</dbReference>
<comment type="caution">
    <text evidence="1">The sequence shown here is derived from an EMBL/GenBank/DDBJ whole genome shotgun (WGS) entry which is preliminary data.</text>
</comment>
<reference evidence="1" key="1">
    <citation type="submission" date="2022-08" db="EMBL/GenBank/DDBJ databases">
        <authorList>
            <person name="Gutierrez-Valencia J."/>
        </authorList>
    </citation>
    <scope>NUCLEOTIDE SEQUENCE</scope>
</reference>
<dbReference type="PANTHER" id="PTHR36019">
    <property type="entry name" value="PLANT/PROTEIN"/>
    <property type="match status" value="1"/>
</dbReference>